<reference evidence="1 2" key="1">
    <citation type="submission" date="2019-08" db="EMBL/GenBank/DDBJ databases">
        <title>Deep-cultivation of Planctomycetes and their phenomic and genomic characterization uncovers novel biology.</title>
        <authorList>
            <person name="Wiegand S."/>
            <person name="Jogler M."/>
            <person name="Boedeker C."/>
            <person name="Pinto D."/>
            <person name="Vollmers J."/>
            <person name="Rivas-Marin E."/>
            <person name="Kohn T."/>
            <person name="Peeters S.H."/>
            <person name="Heuer A."/>
            <person name="Rast P."/>
            <person name="Oberbeckmann S."/>
            <person name="Bunk B."/>
            <person name="Jeske O."/>
            <person name="Meyerdierks A."/>
            <person name="Storesund J.E."/>
            <person name="Kallscheuer N."/>
            <person name="Luecker S."/>
            <person name="Lage O.M."/>
            <person name="Pohl T."/>
            <person name="Merkel B.J."/>
            <person name="Hornburger P."/>
            <person name="Mueller R.-W."/>
            <person name="Bruemmer F."/>
            <person name="Labrenz M."/>
            <person name="Spormann A.M."/>
            <person name="Op den Camp H."/>
            <person name="Overmann J."/>
            <person name="Amann R."/>
            <person name="Jetten M.S.M."/>
            <person name="Mascher T."/>
            <person name="Medema M.H."/>
            <person name="Devos D.P."/>
            <person name="Kaster A.-K."/>
            <person name="Ovreas L."/>
            <person name="Rohde M."/>
            <person name="Galperin M.Y."/>
            <person name="Jogler C."/>
        </authorList>
    </citation>
    <scope>NUCLEOTIDE SEQUENCE [LARGE SCALE GENOMIC DNA]</scope>
    <source>
        <strain evidence="1 2">DSM 8797</strain>
    </source>
</reference>
<dbReference type="EMBL" id="CP042910">
    <property type="protein sequence ID" value="QEG17403.1"/>
    <property type="molecule type" value="Genomic_DNA"/>
</dbReference>
<name>A0ABX5YP06_9PLAN</name>
<evidence type="ECO:0000313" key="1">
    <source>
        <dbReference type="EMBL" id="QEG17403.1"/>
    </source>
</evidence>
<dbReference type="Proteomes" id="UP000322887">
    <property type="component" value="Chromosome"/>
</dbReference>
<organism evidence="1 2">
    <name type="scientific">Gimesia maris</name>
    <dbReference type="NCBI Taxonomy" id="122"/>
    <lineage>
        <taxon>Bacteria</taxon>
        <taxon>Pseudomonadati</taxon>
        <taxon>Planctomycetota</taxon>
        <taxon>Planctomycetia</taxon>
        <taxon>Planctomycetales</taxon>
        <taxon>Planctomycetaceae</taxon>
        <taxon>Gimesia</taxon>
    </lineage>
</organism>
<evidence type="ECO:0000313" key="2">
    <source>
        <dbReference type="Proteomes" id="UP000322887"/>
    </source>
</evidence>
<gene>
    <name evidence="1" type="ORF">GmarT_32830</name>
</gene>
<protein>
    <submittedName>
        <fullName evidence="1">Uncharacterized protein</fullName>
    </submittedName>
</protein>
<sequence>MCNNAAMRNRFVKLTVHSQLLRVEDKVLKLILLKQLFKSLYFSQVE</sequence>
<accession>A0ABX5YP06</accession>
<keyword evidence="2" id="KW-1185">Reference proteome</keyword>
<proteinExistence type="predicted"/>